<dbReference type="InterPro" id="IPR018366">
    <property type="entry name" value="CBM2_CS"/>
</dbReference>
<dbReference type="InterPro" id="IPR003644">
    <property type="entry name" value="Calx_beta"/>
</dbReference>
<dbReference type="GO" id="GO:0016020">
    <property type="term" value="C:membrane"/>
    <property type="evidence" value="ECO:0007669"/>
    <property type="project" value="InterPro"/>
</dbReference>
<feature type="domain" description="CBM2" evidence="7">
    <location>
        <begin position="1050"/>
        <end position="1154"/>
    </location>
</feature>
<gene>
    <name evidence="8" type="ORF">TsocGM_03280</name>
</gene>
<organism evidence="8 9">
    <name type="scientific">Tautonia sociabilis</name>
    <dbReference type="NCBI Taxonomy" id="2080755"/>
    <lineage>
        <taxon>Bacteria</taxon>
        <taxon>Pseudomonadati</taxon>
        <taxon>Planctomycetota</taxon>
        <taxon>Planctomycetia</taxon>
        <taxon>Isosphaerales</taxon>
        <taxon>Isosphaeraceae</taxon>
        <taxon>Tautonia</taxon>
    </lineage>
</organism>
<dbReference type="SMART" id="SM00637">
    <property type="entry name" value="CBD_II"/>
    <property type="match status" value="2"/>
</dbReference>
<dbReference type="GO" id="GO:0030247">
    <property type="term" value="F:polysaccharide binding"/>
    <property type="evidence" value="ECO:0007669"/>
    <property type="project" value="UniProtKB-UniRule"/>
</dbReference>
<dbReference type="PROSITE" id="PS00561">
    <property type="entry name" value="CBM2_A"/>
    <property type="match status" value="1"/>
</dbReference>
<dbReference type="SUPFAM" id="SSF141072">
    <property type="entry name" value="CalX-like"/>
    <property type="match status" value="2"/>
</dbReference>
<dbReference type="PANTHER" id="PTHR11878:SF65">
    <property type="entry name" value="NA_CA-EXCHANGE PROTEIN, ISOFORM G"/>
    <property type="match status" value="1"/>
</dbReference>
<dbReference type="Pfam" id="PF03160">
    <property type="entry name" value="Calx-beta"/>
    <property type="match status" value="2"/>
</dbReference>
<protein>
    <recommendedName>
        <fullName evidence="7">CBM2 domain-containing protein</fullName>
    </recommendedName>
</protein>
<evidence type="ECO:0000256" key="1">
    <source>
        <dbReference type="ARBA" id="ARBA00022729"/>
    </source>
</evidence>
<keyword evidence="6" id="KW-0326">Glycosidase</keyword>
<dbReference type="SUPFAM" id="SSF51989">
    <property type="entry name" value="Glycosyl hydrolases family 6, cellulases"/>
    <property type="match status" value="1"/>
</dbReference>
<dbReference type="InterPro" id="IPR008965">
    <property type="entry name" value="CBM2/CBM3_carb-bd_dom_sf"/>
</dbReference>
<dbReference type="InterPro" id="IPR036434">
    <property type="entry name" value="Beta_cellobiohydrolase_sf"/>
</dbReference>
<dbReference type="SUPFAM" id="SSF81296">
    <property type="entry name" value="E set domains"/>
    <property type="match status" value="1"/>
</dbReference>
<keyword evidence="4" id="KW-0106">Calcium</keyword>
<accession>A0A432MP18</accession>
<evidence type="ECO:0000313" key="9">
    <source>
        <dbReference type="Proteomes" id="UP000280296"/>
    </source>
</evidence>
<dbReference type="InterPro" id="IPR051171">
    <property type="entry name" value="CaCA"/>
</dbReference>
<evidence type="ECO:0000256" key="2">
    <source>
        <dbReference type="ARBA" id="ARBA00022737"/>
    </source>
</evidence>
<feature type="domain" description="CBM2" evidence="7">
    <location>
        <begin position="89"/>
        <end position="196"/>
    </location>
</feature>
<evidence type="ECO:0000259" key="7">
    <source>
        <dbReference type="PROSITE" id="PS51173"/>
    </source>
</evidence>
<dbReference type="InterPro" id="IPR012291">
    <property type="entry name" value="CBM2_carb-bd_dom_sf"/>
</dbReference>
<evidence type="ECO:0000256" key="3">
    <source>
        <dbReference type="ARBA" id="ARBA00022801"/>
    </source>
</evidence>
<dbReference type="Gene3D" id="2.60.40.290">
    <property type="match status" value="2"/>
</dbReference>
<proteinExistence type="predicted"/>
<reference evidence="8 9" key="1">
    <citation type="submission" date="2018-12" db="EMBL/GenBank/DDBJ databases">
        <authorList>
            <person name="Toschakov S.V."/>
        </authorList>
    </citation>
    <scope>NUCLEOTIDE SEQUENCE [LARGE SCALE GENOMIC DNA]</scope>
    <source>
        <strain evidence="8 9">GM2012</strain>
    </source>
</reference>
<dbReference type="PANTHER" id="PTHR11878">
    <property type="entry name" value="SODIUM/CALCIUM EXCHANGER"/>
    <property type="match status" value="1"/>
</dbReference>
<dbReference type="SMART" id="SM00237">
    <property type="entry name" value="Calx_beta"/>
    <property type="match status" value="2"/>
</dbReference>
<dbReference type="InterPro" id="IPR013783">
    <property type="entry name" value="Ig-like_fold"/>
</dbReference>
<dbReference type="Pfam" id="PF00553">
    <property type="entry name" value="CBM_2"/>
    <property type="match status" value="2"/>
</dbReference>
<name>A0A432MP18_9BACT</name>
<evidence type="ECO:0000256" key="5">
    <source>
        <dbReference type="ARBA" id="ARBA00023065"/>
    </source>
</evidence>
<evidence type="ECO:0000256" key="6">
    <source>
        <dbReference type="ARBA" id="ARBA00023295"/>
    </source>
</evidence>
<keyword evidence="9" id="KW-1185">Reference proteome</keyword>
<dbReference type="InterPro" id="IPR014756">
    <property type="entry name" value="Ig_E-set"/>
</dbReference>
<dbReference type="EMBL" id="RYZH01000004">
    <property type="protein sequence ID" value="RUL89152.1"/>
    <property type="molecule type" value="Genomic_DNA"/>
</dbReference>
<dbReference type="Proteomes" id="UP000280296">
    <property type="component" value="Unassembled WGS sequence"/>
</dbReference>
<dbReference type="GO" id="GO:0007154">
    <property type="term" value="P:cell communication"/>
    <property type="evidence" value="ECO:0007669"/>
    <property type="project" value="InterPro"/>
</dbReference>
<keyword evidence="1" id="KW-0732">Signal</keyword>
<keyword evidence="5" id="KW-0406">Ion transport</keyword>
<dbReference type="GO" id="GO:0030245">
    <property type="term" value="P:cellulose catabolic process"/>
    <property type="evidence" value="ECO:0007669"/>
    <property type="project" value="InterPro"/>
</dbReference>
<comment type="caution">
    <text evidence="8">The sequence shown here is derived from an EMBL/GenBank/DDBJ whole genome shotgun (WGS) entry which is preliminary data.</text>
</comment>
<reference evidence="8 9" key="2">
    <citation type="submission" date="2019-01" db="EMBL/GenBank/DDBJ databases">
        <title>Tautonia sociabilis, a novel thermotolerant planctomycete of Isosphaeraceae family, isolated from a 4000 m deep subterranean habitat.</title>
        <authorList>
            <person name="Kovaleva O.L."/>
            <person name="Elcheninov A.G."/>
            <person name="Van Heerden E."/>
            <person name="Toshchakov S.V."/>
            <person name="Novikov A."/>
            <person name="Bonch-Osmolovskaya E.A."/>
            <person name="Kublanov I.V."/>
        </authorList>
    </citation>
    <scope>NUCLEOTIDE SEQUENCE [LARGE SCALE GENOMIC DNA]</scope>
    <source>
        <strain evidence="8 9">GM2012</strain>
    </source>
</reference>
<dbReference type="Gene3D" id="2.60.40.2030">
    <property type="match status" value="2"/>
</dbReference>
<keyword evidence="2" id="KW-0677">Repeat</keyword>
<evidence type="ECO:0000256" key="4">
    <source>
        <dbReference type="ARBA" id="ARBA00022837"/>
    </source>
</evidence>
<dbReference type="InterPro" id="IPR001919">
    <property type="entry name" value="CBD2"/>
</dbReference>
<dbReference type="GO" id="GO:0030001">
    <property type="term" value="P:metal ion transport"/>
    <property type="evidence" value="ECO:0007669"/>
    <property type="project" value="TreeGrafter"/>
</dbReference>
<sequence>MRPPPDGDSWQRQGPADWHPAAVCNNACTTLLRTFFLPRCCRGSRHRGPDRRHTVLKRRVISMFPQQDVRRRRNRVRCRPSCEVMEGRRLLSGDGISVAFAIDSDWGSGFTASVTVTNHSERAVEDWRLGFELDTRIGSIWDATIVSDAAGRFEVEGASWNRDLAAGGTVSFGFVGGAGGREPSGFSLNGVPLDGSPGAPALRIRDASASEGNVGPSAIAFAVELSKAAEVPVTVGYATVDGTATVGFDYERTVGTLTFAPGETTAMITVPVVADTVAEPDETFTVTLFDATGARIAVGSAKGTIRNDDGPAPVDSAPAVPSLFIQDADPSDGRFTVGFTIWSGTNASRWELLENGKVVHAADLVDRSPASQSASVELTGRFYAANTYQVVVSNAAGSTAGAEQVHVVGGASRITLPGVDGREQAAQVTISPGTTSFDLRSLGVSGSSYRVGTNNPDVVSPSVSGSTLVLEGLGAGRASVRIEDAGTGEERFLGVRVRDAEGALPGMPPYVAMGSVSEDSAADLGFWRDFDEPETNKRMDVRYIYLNGGPENGWRSWQNGNRLQSFLRESLKLGMTPYFVWYNIPDSVESYATNLNHIQDYNYMKGYFADLAYALDVIREMAPDETVGFVLEPDFLGYLMQIGRRPASEVMARVDAAYDAGALEAGVDPSFDNSVAGLVGAINATIAKHAPNVRFGWQFNLWASPGITTSIPSTGLIRLTDTLGLEAGRSAIAAEAAEIARYYIDAGVLSHGADFVSIDKYGLDAVGYQPGAAQDPAGSTWFWNADHWQNYLLFTRTLHDETGLPVTLWQIPVGHINSSLATNPYDPSGRFPDLSNTVTRYEDSAGTFFLGDTFRTTGARQEYFSMNGTGLSDVSVSGDTITWGSHVGDAAAAGVDAILFGAGVGASTDGVGAPPTDGSWWISKVQEYFEAPVPLGSGGNEALPPSIRVGDVVVDETSGEAMLTVSLSRPSDRVISVDYQTADGTATAGQDYRASGGTLSIPAGARSGSIAIPLLDDLDVEADERFRVLWTNPQGGSLADAETSVTIRDDDAPASPVGIVFQVDDDWGSGFTGSIAIRNTSASPIQGWELSFTFEGRITSIWNAEIVEHVGNRYRIRSRSWNSDIASGGEVSFGFVGSRTSPTITPTDFVLASA</sequence>
<dbReference type="InterPro" id="IPR038081">
    <property type="entry name" value="CalX-like_sf"/>
</dbReference>
<keyword evidence="3" id="KW-0378">Hydrolase</keyword>
<keyword evidence="5" id="KW-0813">Transport</keyword>
<dbReference type="PROSITE" id="PS51173">
    <property type="entry name" value="CBM2"/>
    <property type="match status" value="2"/>
</dbReference>
<dbReference type="Gene3D" id="2.60.40.10">
    <property type="entry name" value="Immunoglobulins"/>
    <property type="match status" value="1"/>
</dbReference>
<dbReference type="GO" id="GO:0004553">
    <property type="term" value="F:hydrolase activity, hydrolyzing O-glycosyl compounds"/>
    <property type="evidence" value="ECO:0007669"/>
    <property type="project" value="InterPro"/>
</dbReference>
<dbReference type="SUPFAM" id="SSF49384">
    <property type="entry name" value="Carbohydrate-binding domain"/>
    <property type="match status" value="2"/>
</dbReference>
<dbReference type="AlphaFoldDB" id="A0A432MP18"/>
<evidence type="ECO:0000313" key="8">
    <source>
        <dbReference type="EMBL" id="RUL89152.1"/>
    </source>
</evidence>